<dbReference type="InterPro" id="IPR029058">
    <property type="entry name" value="AB_hydrolase_fold"/>
</dbReference>
<organism evidence="1 2">
    <name type="scientific">Pythium insidiosum</name>
    <name type="common">Pythiosis disease agent</name>
    <dbReference type="NCBI Taxonomy" id="114742"/>
    <lineage>
        <taxon>Eukaryota</taxon>
        <taxon>Sar</taxon>
        <taxon>Stramenopiles</taxon>
        <taxon>Oomycota</taxon>
        <taxon>Peronosporomycetes</taxon>
        <taxon>Pythiales</taxon>
        <taxon>Pythiaceae</taxon>
        <taxon>Pythium</taxon>
    </lineage>
</organism>
<dbReference type="AlphaFoldDB" id="A0AAD5QD16"/>
<accession>A0AAD5QD16</accession>
<dbReference type="PANTHER" id="PTHR48098:SF3">
    <property type="entry name" value="IRON(III) ENTEROBACTIN ESTERASE"/>
    <property type="match status" value="1"/>
</dbReference>
<dbReference type="InterPro" id="IPR050583">
    <property type="entry name" value="Mycobacterial_A85_antigen"/>
</dbReference>
<dbReference type="Proteomes" id="UP001209570">
    <property type="component" value="Unassembled WGS sequence"/>
</dbReference>
<evidence type="ECO:0000313" key="1">
    <source>
        <dbReference type="EMBL" id="KAJ0405374.1"/>
    </source>
</evidence>
<dbReference type="EMBL" id="JAKCXM010000046">
    <property type="protein sequence ID" value="KAJ0405374.1"/>
    <property type="molecule type" value="Genomic_DNA"/>
</dbReference>
<dbReference type="PANTHER" id="PTHR48098">
    <property type="entry name" value="ENTEROCHELIN ESTERASE-RELATED"/>
    <property type="match status" value="1"/>
</dbReference>
<dbReference type="Gene3D" id="3.40.50.1820">
    <property type="entry name" value="alpha/beta hydrolase"/>
    <property type="match status" value="1"/>
</dbReference>
<name>A0AAD5QD16_PYTIN</name>
<gene>
    <name evidence="1" type="ORF">P43SY_000253</name>
</gene>
<reference evidence="1" key="1">
    <citation type="submission" date="2021-12" db="EMBL/GenBank/DDBJ databases">
        <title>Prjna785345.</title>
        <authorList>
            <person name="Rujirawat T."/>
            <person name="Krajaejun T."/>
        </authorList>
    </citation>
    <scope>NUCLEOTIDE SEQUENCE</scope>
    <source>
        <strain evidence="1">Pi057C3</strain>
    </source>
</reference>
<proteinExistence type="predicted"/>
<protein>
    <submittedName>
        <fullName evidence="1">Uncharacterized protein</fullName>
    </submittedName>
</protein>
<dbReference type="InterPro" id="IPR000801">
    <property type="entry name" value="Esterase-like"/>
</dbReference>
<keyword evidence="2" id="KW-1185">Reference proteome</keyword>
<dbReference type="SUPFAM" id="SSF53474">
    <property type="entry name" value="alpha/beta-Hydrolases"/>
    <property type="match status" value="1"/>
</dbReference>
<evidence type="ECO:0000313" key="2">
    <source>
        <dbReference type="Proteomes" id="UP001209570"/>
    </source>
</evidence>
<sequence>MNRVLEKVFPTFNRHARPRTYFTYPEGSTASSVVFRVRYAGNDAIRDGRVVLFFAPTADAEPRFEAFDLDSLKPMFSKDVANVAPGDVIEFDSSEYSLPGALAFVPNDLSVFDGQPLVVQALFNQNLDDPDANSCVGNHYSKPQTVSLSDVQSRTVEIVADQVISETMDTSSSEWMECVQMRSELLSDYHNQDVCMYAAVVLPKDFHAHRAAGVKFPTLYYIEGFTGTESYADRGRAFLDSPMGDDWKAGKWPTPMLRVTLGSRFKFGHTSFADSESNGPWGTALVSEFIPYLESQFPMIAASGARLLHGHSSGGWSSLWLQVQFPDFFGGTWSTAPDPVSFSSFQIVNIYEAENMFWDPYGQPFPVSRQDGDVTCTIRNENLVEHVFARGNGGQWDAFFALFGPRDNKTNLPVPLFDKLTGAINRDVVEYWKRFDICKVLEARGAEELAGRLKNKIHVICGTEDNYYLNGACETLKRLVGSKKPTADGLCIDNYVDMVPGDHTSIRNRQHYATIHHEIALALRHSGHA</sequence>
<dbReference type="Pfam" id="PF00756">
    <property type="entry name" value="Esterase"/>
    <property type="match status" value="1"/>
</dbReference>
<comment type="caution">
    <text evidence="1">The sequence shown here is derived from an EMBL/GenBank/DDBJ whole genome shotgun (WGS) entry which is preliminary data.</text>
</comment>